<dbReference type="STRING" id="1144750.SAMN05443431_10285"/>
<evidence type="ECO:0000313" key="2">
    <source>
        <dbReference type="Proteomes" id="UP000199559"/>
    </source>
</evidence>
<reference evidence="2" key="1">
    <citation type="submission" date="2016-10" db="EMBL/GenBank/DDBJ databases">
        <authorList>
            <person name="Varghese N."/>
            <person name="Submissions S."/>
        </authorList>
    </citation>
    <scope>NUCLEOTIDE SEQUENCE [LARGE SCALE GENOMIC DNA]</scope>
    <source>
        <strain evidence="2">DSM 28881</strain>
    </source>
</reference>
<keyword evidence="2" id="KW-1185">Reference proteome</keyword>
<protein>
    <submittedName>
        <fullName evidence="1">Uncharacterized protein</fullName>
    </submittedName>
</protein>
<dbReference type="EMBL" id="FORM01000002">
    <property type="protein sequence ID" value="SFI74969.1"/>
    <property type="molecule type" value="Genomic_DNA"/>
</dbReference>
<evidence type="ECO:0000313" key="1">
    <source>
        <dbReference type="EMBL" id="SFI74969.1"/>
    </source>
</evidence>
<organism evidence="1 2">
    <name type="scientific">Olleya namhaensis</name>
    <dbReference type="NCBI Taxonomy" id="1144750"/>
    <lineage>
        <taxon>Bacteria</taxon>
        <taxon>Pseudomonadati</taxon>
        <taxon>Bacteroidota</taxon>
        <taxon>Flavobacteriia</taxon>
        <taxon>Flavobacteriales</taxon>
        <taxon>Flavobacteriaceae</taxon>
    </lineage>
</organism>
<gene>
    <name evidence="1" type="ORF">SAMN05443431_10285</name>
</gene>
<proteinExistence type="predicted"/>
<dbReference type="AlphaFoldDB" id="A0A1I3KR33"/>
<name>A0A1I3KR33_9FLAO</name>
<dbReference type="Proteomes" id="UP000199559">
    <property type="component" value="Unassembled WGS sequence"/>
</dbReference>
<sequence>MKKLLLILITMVCFSCKTDTKTAKETTTLTTADKIANAHGLSNWDKVTQIDFTFNVDKDSSHFQRSWSWKPKKNEVSLIVGQDTINYNRGKIDSLSIQTDQGFINDKYWLLAPYQLVWDTDTKITDSVNKIAPISKVALNKLTLAYGNAGGYTPGDAYDFYYDDNYMIKEWIFRKGNAAAPSMITSFENYEDFNGIKIAKDHKKSEGNWNLYFTDISIKTEK</sequence>
<accession>A0A1I3KR33</accession>
<dbReference type="RefSeq" id="WP_090837529.1">
    <property type="nucleotide sequence ID" value="NZ_CANLBQ010000002.1"/>
</dbReference>